<evidence type="ECO:0000313" key="1">
    <source>
        <dbReference type="EMBL" id="RDV06995.1"/>
    </source>
</evidence>
<dbReference type="Proteomes" id="UP000263833">
    <property type="component" value="Unassembled WGS sequence"/>
</dbReference>
<evidence type="ECO:0000313" key="2">
    <source>
        <dbReference type="Proteomes" id="UP000263833"/>
    </source>
</evidence>
<proteinExistence type="predicted"/>
<protein>
    <submittedName>
        <fullName evidence="1">Uncharacterized protein</fullName>
    </submittedName>
</protein>
<dbReference type="EMBL" id="QRGP01000001">
    <property type="protein sequence ID" value="RDV06995.1"/>
    <property type="molecule type" value="Genomic_DNA"/>
</dbReference>
<name>A0A371BHC9_9SPHN</name>
<keyword evidence="2" id="KW-1185">Reference proteome</keyword>
<reference evidence="2" key="1">
    <citation type="submission" date="2018-08" db="EMBL/GenBank/DDBJ databases">
        <authorList>
            <person name="Kim S.-J."/>
            <person name="Jung G.-Y."/>
        </authorList>
    </citation>
    <scope>NUCLEOTIDE SEQUENCE [LARGE SCALE GENOMIC DNA]</scope>
    <source>
        <strain evidence="2">GY_G</strain>
    </source>
</reference>
<organism evidence="1 2">
    <name type="scientific">Sphingorhabdus pulchriflava</name>
    <dbReference type="NCBI Taxonomy" id="2292257"/>
    <lineage>
        <taxon>Bacteria</taxon>
        <taxon>Pseudomonadati</taxon>
        <taxon>Pseudomonadota</taxon>
        <taxon>Alphaproteobacteria</taxon>
        <taxon>Sphingomonadales</taxon>
        <taxon>Sphingomonadaceae</taxon>
        <taxon>Sphingorhabdus</taxon>
    </lineage>
</organism>
<dbReference type="AlphaFoldDB" id="A0A371BHC9"/>
<sequence>MTLIALLLAAAPVNPGLPVDGGKELVLLYNEMKSQLDLAVDERACELRTSISESQKVYQRRYGNRMEQIRKVISNRYPQDFKDWSWIGGMTRVLYCNKPKGQQKQFKATLMQLEKRLGN</sequence>
<dbReference type="RefSeq" id="WP_115548542.1">
    <property type="nucleotide sequence ID" value="NZ_QRGP01000001.1"/>
</dbReference>
<comment type="caution">
    <text evidence="1">The sequence shown here is derived from an EMBL/GenBank/DDBJ whole genome shotgun (WGS) entry which is preliminary data.</text>
</comment>
<gene>
    <name evidence="1" type="ORF">DXH95_06290</name>
</gene>
<accession>A0A371BHC9</accession>